<evidence type="ECO:0000313" key="1">
    <source>
        <dbReference type="EMBL" id="KAH7841085.1"/>
    </source>
</evidence>
<comment type="caution">
    <text evidence="1">The sequence shown here is derived from an EMBL/GenBank/DDBJ whole genome shotgun (WGS) entry which is preliminary data.</text>
</comment>
<dbReference type="EMBL" id="CM037160">
    <property type="protein sequence ID" value="KAH7841085.1"/>
    <property type="molecule type" value="Genomic_DNA"/>
</dbReference>
<name>A0ACB7XK45_9ERIC</name>
<protein>
    <submittedName>
        <fullName evidence="1">Uncharacterized protein</fullName>
    </submittedName>
</protein>
<evidence type="ECO:0000313" key="2">
    <source>
        <dbReference type="Proteomes" id="UP000828048"/>
    </source>
</evidence>
<organism evidence="1 2">
    <name type="scientific">Vaccinium darrowii</name>
    <dbReference type="NCBI Taxonomy" id="229202"/>
    <lineage>
        <taxon>Eukaryota</taxon>
        <taxon>Viridiplantae</taxon>
        <taxon>Streptophyta</taxon>
        <taxon>Embryophyta</taxon>
        <taxon>Tracheophyta</taxon>
        <taxon>Spermatophyta</taxon>
        <taxon>Magnoliopsida</taxon>
        <taxon>eudicotyledons</taxon>
        <taxon>Gunneridae</taxon>
        <taxon>Pentapetalae</taxon>
        <taxon>asterids</taxon>
        <taxon>Ericales</taxon>
        <taxon>Ericaceae</taxon>
        <taxon>Vaccinioideae</taxon>
        <taxon>Vaccinieae</taxon>
        <taxon>Vaccinium</taxon>
    </lineage>
</organism>
<gene>
    <name evidence="1" type="ORF">Vadar_025393</name>
</gene>
<sequence>MDRSSSLTPPNKKRRSSRLNATPLRKQPMRSCRRRATEVNDQEDFSLAAAVLIQLLIFGQVISSVISTSACLDERIESKILSLPKEIMVNILILLPADVLYDIMRYLCFQWYKIICDPVFIKAHLRRSSAAGLFIQYEKAPYNSFYVDTGMRDCKVMRINFQISCQVWASCDGLVLISDRCDRSILYIANPITKQQVTLPPFKWSRDGYYFALARARSTGEYKVVGTYKENNGFYCGILNVGKDRTWRTVDTQHISEDMQRIFKYPPQSTGGYVYWAIRMWSNLLTLDVEAEVLLEFPVPKPDMLGWEIWYMAMGNFLGCMFWDFKAVLVGVLDFEVLVLADPKTGEWKNRYKFDLNGKREMISLSLFKEAYPQTRLDLQPVAWVNNGEVLVCTTYDRRCKSYIAHNVETGETYSFDLYKKNNHPFWCPHVNSLASLDLPK</sequence>
<reference evidence="1 2" key="1">
    <citation type="journal article" date="2021" name="Hortic Res">
        <title>High-quality reference genome and annotation aids understanding of berry development for evergreen blueberry (Vaccinium darrowii).</title>
        <authorList>
            <person name="Yu J."/>
            <person name="Hulse-Kemp A.M."/>
            <person name="Babiker E."/>
            <person name="Staton M."/>
        </authorList>
    </citation>
    <scope>NUCLEOTIDE SEQUENCE [LARGE SCALE GENOMIC DNA]</scope>
    <source>
        <strain evidence="2">cv. NJ 8807/NJ 8810</strain>
        <tissue evidence="1">Young leaf</tissue>
    </source>
</reference>
<accession>A0ACB7XK45</accession>
<keyword evidence="2" id="KW-1185">Reference proteome</keyword>
<dbReference type="Proteomes" id="UP000828048">
    <property type="component" value="Chromosome 10"/>
</dbReference>
<proteinExistence type="predicted"/>